<dbReference type="AlphaFoldDB" id="A0A0M2SZ33"/>
<dbReference type="PATRIC" id="fig|1408103.3.peg.1441"/>
<organism evidence="1 2">
    <name type="scientific">Mesobacillus campisalis</name>
    <dbReference type="NCBI Taxonomy" id="1408103"/>
    <lineage>
        <taxon>Bacteria</taxon>
        <taxon>Bacillati</taxon>
        <taxon>Bacillota</taxon>
        <taxon>Bacilli</taxon>
        <taxon>Bacillales</taxon>
        <taxon>Bacillaceae</taxon>
        <taxon>Mesobacillus</taxon>
    </lineage>
</organism>
<gene>
    <name evidence="1" type="ORF">WQ57_06400</name>
</gene>
<dbReference type="EMBL" id="LAYY01000005">
    <property type="protein sequence ID" value="KKK38971.1"/>
    <property type="molecule type" value="Genomic_DNA"/>
</dbReference>
<evidence type="ECO:0000313" key="1">
    <source>
        <dbReference type="EMBL" id="KKK38971.1"/>
    </source>
</evidence>
<name>A0A0M2SZ33_9BACI</name>
<comment type="caution">
    <text evidence="1">The sequence shown here is derived from an EMBL/GenBank/DDBJ whole genome shotgun (WGS) entry which is preliminary data.</text>
</comment>
<protein>
    <submittedName>
        <fullName evidence="1">Uncharacterized protein</fullName>
    </submittedName>
</protein>
<accession>A0A0M2SZ33</accession>
<sequence>MNHTQDANLQELLLKMETGTCTVSFTVCCIRDGEVSKKQPVGSDCVVPAGCFWLIASNKARIASIMKGIASHQVIIASIICFI</sequence>
<keyword evidence="2" id="KW-1185">Reference proteome</keyword>
<dbReference type="Proteomes" id="UP000034166">
    <property type="component" value="Unassembled WGS sequence"/>
</dbReference>
<reference evidence="1 2" key="1">
    <citation type="submission" date="2015-04" db="EMBL/GenBank/DDBJ databases">
        <title>Taxonomic description and genome sequence of Bacillus campisalis sp. nov., a novel member of the genus Bacillus isolated from solar saltern.</title>
        <authorList>
            <person name="Mathan Kumar R."/>
            <person name="Kaur G."/>
            <person name="Kumar A."/>
            <person name="Singh N.K."/>
            <person name="Kaur N."/>
            <person name="Kumar N."/>
            <person name="Mayilraj S."/>
        </authorList>
    </citation>
    <scope>NUCLEOTIDE SEQUENCE [LARGE SCALE GENOMIC DNA]</scope>
    <source>
        <strain evidence="1 2">SA2-6</strain>
    </source>
</reference>
<proteinExistence type="predicted"/>
<evidence type="ECO:0000313" key="2">
    <source>
        <dbReference type="Proteomes" id="UP000034166"/>
    </source>
</evidence>